<dbReference type="AlphaFoldDB" id="A0A397PE36"/>
<feature type="region of interest" description="Disordered" evidence="7">
    <location>
        <begin position="284"/>
        <end position="327"/>
    </location>
</feature>
<keyword evidence="10" id="KW-0378">Hydrolase</keyword>
<evidence type="ECO:0000256" key="6">
    <source>
        <dbReference type="PIRNR" id="PIRNR005651"/>
    </source>
</evidence>
<evidence type="ECO:0000313" key="10">
    <source>
        <dbReference type="EMBL" id="RIA47776.1"/>
    </source>
</evidence>
<protein>
    <recommendedName>
        <fullName evidence="6">Protein HflC</fullName>
    </recommendedName>
</protein>
<dbReference type="Proteomes" id="UP000266273">
    <property type="component" value="Unassembled WGS sequence"/>
</dbReference>
<evidence type="ECO:0000256" key="5">
    <source>
        <dbReference type="ARBA" id="ARBA00023136"/>
    </source>
</evidence>
<dbReference type="GO" id="GO:0006508">
    <property type="term" value="P:proteolysis"/>
    <property type="evidence" value="ECO:0007669"/>
    <property type="project" value="UniProtKB-KW"/>
</dbReference>
<keyword evidence="11" id="KW-1185">Reference proteome</keyword>
<dbReference type="InterPro" id="IPR036013">
    <property type="entry name" value="Band_7/SPFH_dom_sf"/>
</dbReference>
<dbReference type="SMART" id="SM00244">
    <property type="entry name" value="PHB"/>
    <property type="match status" value="1"/>
</dbReference>
<evidence type="ECO:0000259" key="9">
    <source>
        <dbReference type="SMART" id="SM00244"/>
    </source>
</evidence>
<dbReference type="PANTHER" id="PTHR42911:SF1">
    <property type="entry name" value="MODULATOR OF FTSH PROTEASE HFLC"/>
    <property type="match status" value="1"/>
</dbReference>
<comment type="caution">
    <text evidence="10">The sequence shown here is derived from an EMBL/GenBank/DDBJ whole genome shotgun (WGS) entry which is preliminary data.</text>
</comment>
<dbReference type="PANTHER" id="PTHR42911">
    <property type="entry name" value="MODULATOR OF FTSH PROTEASE HFLC"/>
    <property type="match status" value="1"/>
</dbReference>
<sequence length="327" mass="36467">MRSALFAIVVIVLALGAFAAYSAAFIVSQTEQALVLEFGKPKRVIKEPGLYFKYPLVQTVTVYDKRILALDSKPQEVIAADQKRLVVDAFARFRITDPLLFYQAVTNETVARSRLSSTLDASLRRVLGAADFQTVVRDQRDVMMERINEDVNDQAKEFGIEVVDVRLKRVDLPQANSEAIYRRMQTERQQEAAEIRAQGKEAAQRIRSEADRKATIIKAEAERDAQILRGEGDAQRTKIFADAFGRDEDFFAFYRSMQAYEKGIKADDTRMVLSPSSPFFNYFSSPYGAGSDQQTAGSDEPTPTPAGTVEANEIDEDAPGPRAAATR</sequence>
<keyword evidence="4" id="KW-1133">Transmembrane helix</keyword>
<comment type="function">
    <text evidence="6">HflC and HflK could regulate a protease.</text>
</comment>
<dbReference type="EMBL" id="QXDF01000002">
    <property type="protein sequence ID" value="RIA47776.1"/>
    <property type="molecule type" value="Genomic_DNA"/>
</dbReference>
<dbReference type="InterPro" id="IPR001972">
    <property type="entry name" value="Stomatin_HflK_fam"/>
</dbReference>
<dbReference type="NCBIfam" id="TIGR01932">
    <property type="entry name" value="hflC"/>
    <property type="match status" value="1"/>
</dbReference>
<reference evidence="10 11" key="1">
    <citation type="submission" date="2018-08" db="EMBL/GenBank/DDBJ databases">
        <title>Genomic Encyclopedia of Archaeal and Bacterial Type Strains, Phase II (KMG-II): from individual species to whole genera.</title>
        <authorList>
            <person name="Goeker M."/>
        </authorList>
    </citation>
    <scope>NUCLEOTIDE SEQUENCE [LARGE SCALE GENOMIC DNA]</scope>
    <source>
        <strain evidence="10 11">DSM 5002</strain>
    </source>
</reference>
<keyword evidence="3" id="KW-0812">Transmembrane</keyword>
<dbReference type="GO" id="GO:0008233">
    <property type="term" value="F:peptidase activity"/>
    <property type="evidence" value="ECO:0007669"/>
    <property type="project" value="UniProtKB-KW"/>
</dbReference>
<dbReference type="Pfam" id="PF01145">
    <property type="entry name" value="Band_7"/>
    <property type="match status" value="1"/>
</dbReference>
<name>A0A397PE36_9HYPH</name>
<gene>
    <name evidence="10" type="ORF">BXY53_2343</name>
</gene>
<dbReference type="Gene3D" id="3.30.479.30">
    <property type="entry name" value="Band 7 domain"/>
    <property type="match status" value="1"/>
</dbReference>
<feature type="chain" id="PRO_5017423682" description="Protein HflC" evidence="8">
    <location>
        <begin position="20"/>
        <end position="327"/>
    </location>
</feature>
<comment type="similarity">
    <text evidence="2 6">Belongs to the band 7/mec-2 family. HflC subfamily.</text>
</comment>
<dbReference type="InterPro" id="IPR010200">
    <property type="entry name" value="HflC"/>
</dbReference>
<dbReference type="InterPro" id="IPR001107">
    <property type="entry name" value="Band_7"/>
</dbReference>
<comment type="subcellular location">
    <subcellularLocation>
        <location evidence="1">Membrane</location>
        <topology evidence="1">Single-pass membrane protein</topology>
    </subcellularLocation>
</comment>
<dbReference type="PRINTS" id="PR00721">
    <property type="entry name" value="STOMATIN"/>
</dbReference>
<evidence type="ECO:0000256" key="3">
    <source>
        <dbReference type="ARBA" id="ARBA00022692"/>
    </source>
</evidence>
<dbReference type="CDD" id="cd03405">
    <property type="entry name" value="SPFH_HflC"/>
    <property type="match status" value="1"/>
</dbReference>
<dbReference type="PIRSF" id="PIRSF005651">
    <property type="entry name" value="HflC"/>
    <property type="match status" value="1"/>
</dbReference>
<evidence type="ECO:0000256" key="8">
    <source>
        <dbReference type="SAM" id="SignalP"/>
    </source>
</evidence>
<feature type="signal peptide" evidence="8">
    <location>
        <begin position="1"/>
        <end position="19"/>
    </location>
</feature>
<proteinExistence type="inferred from homology"/>
<dbReference type="GO" id="GO:0016020">
    <property type="term" value="C:membrane"/>
    <property type="evidence" value="ECO:0007669"/>
    <property type="project" value="UniProtKB-SubCell"/>
</dbReference>
<evidence type="ECO:0000256" key="4">
    <source>
        <dbReference type="ARBA" id="ARBA00022989"/>
    </source>
</evidence>
<evidence type="ECO:0000256" key="7">
    <source>
        <dbReference type="SAM" id="MobiDB-lite"/>
    </source>
</evidence>
<organism evidence="10 11">
    <name type="scientific">Dichotomicrobium thermohalophilum</name>
    <dbReference type="NCBI Taxonomy" id="933063"/>
    <lineage>
        <taxon>Bacteria</taxon>
        <taxon>Pseudomonadati</taxon>
        <taxon>Pseudomonadota</taxon>
        <taxon>Alphaproteobacteria</taxon>
        <taxon>Hyphomicrobiales</taxon>
        <taxon>Hyphomicrobiaceae</taxon>
        <taxon>Dichotomicrobium</taxon>
    </lineage>
</organism>
<evidence type="ECO:0000313" key="11">
    <source>
        <dbReference type="Proteomes" id="UP000266273"/>
    </source>
</evidence>
<dbReference type="RefSeq" id="WP_119062134.1">
    <property type="nucleotide sequence ID" value="NZ_QXDF01000002.1"/>
</dbReference>
<keyword evidence="10" id="KW-0645">Protease</keyword>
<keyword evidence="8" id="KW-0732">Signal</keyword>
<feature type="domain" description="Band 7" evidence="9">
    <location>
        <begin position="22"/>
        <end position="184"/>
    </location>
</feature>
<dbReference type="SUPFAM" id="SSF117892">
    <property type="entry name" value="Band 7/SPFH domain"/>
    <property type="match status" value="1"/>
</dbReference>
<accession>A0A397PE36</accession>
<evidence type="ECO:0000256" key="1">
    <source>
        <dbReference type="ARBA" id="ARBA00004167"/>
    </source>
</evidence>
<keyword evidence="5" id="KW-0472">Membrane</keyword>
<dbReference type="OrthoDB" id="9812991at2"/>
<evidence type="ECO:0000256" key="2">
    <source>
        <dbReference type="ARBA" id="ARBA00007862"/>
    </source>
</evidence>